<reference evidence="2 3" key="1">
    <citation type="journal article" date="2002" name="Proc. Natl. Acad. Sci. U.S.A.">
        <title>Complete genome sequence of Clostridium perfringens, an anaerobic flesh-eater.</title>
        <authorList>
            <person name="Shimizu T."/>
            <person name="Ohtani K."/>
            <person name="Hirakawa H."/>
            <person name="Ohshima K."/>
            <person name="Yamashita A."/>
            <person name="Shiba T."/>
            <person name="Ogasawara N."/>
            <person name="Hattori M."/>
            <person name="Kuhara S."/>
            <person name="Hayashi H."/>
        </authorList>
    </citation>
    <scope>NUCLEOTIDE SEQUENCE [LARGE SCALE GENOMIC DNA]</scope>
    <source>
        <strain evidence="3">13 / Type A</strain>
    </source>
</reference>
<keyword evidence="1" id="KW-0472">Membrane</keyword>
<feature type="transmembrane region" description="Helical" evidence="1">
    <location>
        <begin position="16"/>
        <end position="35"/>
    </location>
</feature>
<evidence type="ECO:0000313" key="2">
    <source>
        <dbReference type="EMBL" id="BAB80135.1"/>
    </source>
</evidence>
<name>Q8XNA9_CLOPE</name>
<accession>Q8XNA9</accession>
<dbReference type="KEGG" id="cpe:CPE0429"/>
<protein>
    <submittedName>
        <fullName evidence="2">Uncharacterized protein</fullName>
    </submittedName>
</protein>
<dbReference type="Proteomes" id="UP000000818">
    <property type="component" value="Chromosome"/>
</dbReference>
<keyword evidence="1" id="KW-1133">Transmembrane helix</keyword>
<dbReference type="AlphaFoldDB" id="Q8XNA9"/>
<feature type="transmembrane region" description="Helical" evidence="1">
    <location>
        <begin position="156"/>
        <end position="180"/>
    </location>
</feature>
<gene>
    <name evidence="2" type="ordered locus">CPE0429</name>
</gene>
<organism evidence="2 3">
    <name type="scientific">Clostridium perfringens (strain 13 / Type A)</name>
    <dbReference type="NCBI Taxonomy" id="195102"/>
    <lineage>
        <taxon>Bacteria</taxon>
        <taxon>Bacillati</taxon>
        <taxon>Bacillota</taxon>
        <taxon>Clostridia</taxon>
        <taxon>Eubacteriales</taxon>
        <taxon>Clostridiaceae</taxon>
        <taxon>Clostridium</taxon>
    </lineage>
</organism>
<dbReference type="EMBL" id="BA000016">
    <property type="protein sequence ID" value="BAB80135.1"/>
    <property type="molecule type" value="Genomic_DNA"/>
</dbReference>
<proteinExistence type="predicted"/>
<evidence type="ECO:0000313" key="3">
    <source>
        <dbReference type="Proteomes" id="UP000000818"/>
    </source>
</evidence>
<keyword evidence="1" id="KW-0812">Transmembrane</keyword>
<sequence>MKINGGFIMVNEKFGILAKIFLLILILVPITFRVYDLYYLNSSWDINSKVVKRGKVYRDYIKEKKLTGVPNIYYKYNSLTPEEMMTLDVLANTKGYNIEEVLPEVEKYVLSKNNEKNGAKLNEDEKIEVNQCVKQIKEEVNENLEKNSSYIYWMKMLMSVFTALMLVLSIYAIYMTIVFINEK</sequence>
<evidence type="ECO:0000256" key="1">
    <source>
        <dbReference type="SAM" id="Phobius"/>
    </source>
</evidence>
<dbReference type="HOGENOM" id="CLU_1530006_0_0_9"/>